<evidence type="ECO:0000256" key="1">
    <source>
        <dbReference type="ARBA" id="ARBA00009995"/>
    </source>
</evidence>
<dbReference type="AlphaFoldDB" id="A0A978V2J1"/>
<dbReference type="GO" id="GO:0080043">
    <property type="term" value="F:quercetin 3-O-glucosyltransferase activity"/>
    <property type="evidence" value="ECO:0007669"/>
    <property type="project" value="TreeGrafter"/>
</dbReference>
<dbReference type="Gene3D" id="3.40.50.2000">
    <property type="entry name" value="Glycogen Phosphorylase B"/>
    <property type="match status" value="1"/>
</dbReference>
<sequence length="244" mass="27777">MVNTPRFLIITYQAQGHINPALQICKALNRHRCPCHLLHFPFSLQPHGQGFFFFNFNTIIDNLSFSHFSNGYNNGFKPGDDVNHYFSEIRRCGSQALRDLIVSSVNEGHPFSCLVYTLMLPWAAKVVDELGLPSALLWIQPAIVSYYYYFHGYQDLFNNNNDPSSFVLPILKELFEILFEKEDKSKSVLVNTFNALEPEALRSIIKFDMIAVGPLIPFAFLDGKDPSNTSFGGDLYKGSKDYNE</sequence>
<dbReference type="PANTHER" id="PTHR11926">
    <property type="entry name" value="GLUCOSYL/GLUCURONOSYL TRANSFERASES"/>
    <property type="match status" value="1"/>
</dbReference>
<name>A0A978V2J1_ZIZJJ</name>
<dbReference type="Proteomes" id="UP000813462">
    <property type="component" value="Unassembled WGS sequence"/>
</dbReference>
<evidence type="ECO:0000313" key="3">
    <source>
        <dbReference type="Proteomes" id="UP000813462"/>
    </source>
</evidence>
<evidence type="ECO:0000313" key="2">
    <source>
        <dbReference type="EMBL" id="KAH7521574.1"/>
    </source>
</evidence>
<dbReference type="SUPFAM" id="SSF53756">
    <property type="entry name" value="UDP-Glycosyltransferase/glycogen phosphorylase"/>
    <property type="match status" value="1"/>
</dbReference>
<protein>
    <recommendedName>
        <fullName evidence="4">Crocetin glucosyltransferase, chloroplastic-like</fullName>
    </recommendedName>
</protein>
<organism evidence="2 3">
    <name type="scientific">Ziziphus jujuba var. spinosa</name>
    <dbReference type="NCBI Taxonomy" id="714518"/>
    <lineage>
        <taxon>Eukaryota</taxon>
        <taxon>Viridiplantae</taxon>
        <taxon>Streptophyta</taxon>
        <taxon>Embryophyta</taxon>
        <taxon>Tracheophyta</taxon>
        <taxon>Spermatophyta</taxon>
        <taxon>Magnoliopsida</taxon>
        <taxon>eudicotyledons</taxon>
        <taxon>Gunneridae</taxon>
        <taxon>Pentapetalae</taxon>
        <taxon>rosids</taxon>
        <taxon>fabids</taxon>
        <taxon>Rosales</taxon>
        <taxon>Rhamnaceae</taxon>
        <taxon>Paliureae</taxon>
        <taxon>Ziziphus</taxon>
    </lineage>
</organism>
<comment type="caution">
    <text evidence="2">The sequence shown here is derived from an EMBL/GenBank/DDBJ whole genome shotgun (WGS) entry which is preliminary data.</text>
</comment>
<dbReference type="PANTHER" id="PTHR11926:SF870">
    <property type="entry name" value="UDP-GLYCOSYLTRANSFERASE 75B1"/>
    <property type="match status" value="1"/>
</dbReference>
<dbReference type="EMBL" id="JAEACU010000007">
    <property type="protein sequence ID" value="KAH7521574.1"/>
    <property type="molecule type" value="Genomic_DNA"/>
</dbReference>
<reference evidence="2" key="1">
    <citation type="journal article" date="2021" name="Front. Plant Sci.">
        <title>Chromosome-Scale Genome Assembly for Chinese Sour Jujube and Insights Into Its Genome Evolution and Domestication Signature.</title>
        <authorList>
            <person name="Shen L.-Y."/>
            <person name="Luo H."/>
            <person name="Wang X.-L."/>
            <person name="Wang X.-M."/>
            <person name="Qiu X.-J."/>
            <person name="Liu H."/>
            <person name="Zhou S.-S."/>
            <person name="Jia K.-H."/>
            <person name="Nie S."/>
            <person name="Bao Y.-T."/>
            <person name="Zhang R.-G."/>
            <person name="Yun Q.-Z."/>
            <person name="Chai Y.-H."/>
            <person name="Lu J.-Y."/>
            <person name="Li Y."/>
            <person name="Zhao S.-W."/>
            <person name="Mao J.-F."/>
            <person name="Jia S.-G."/>
            <person name="Mao Y.-M."/>
        </authorList>
    </citation>
    <scope>NUCLEOTIDE SEQUENCE</scope>
    <source>
        <strain evidence="2">AT0</strain>
        <tissue evidence="2">Leaf</tissue>
    </source>
</reference>
<proteinExistence type="inferred from homology"/>
<gene>
    <name evidence="2" type="ORF">FEM48_Zijuj07G0047800</name>
</gene>
<evidence type="ECO:0008006" key="4">
    <source>
        <dbReference type="Google" id="ProtNLM"/>
    </source>
</evidence>
<comment type="similarity">
    <text evidence="1">Belongs to the UDP-glycosyltransferase family.</text>
</comment>
<dbReference type="GO" id="GO:0080044">
    <property type="term" value="F:quercetin 7-O-glucosyltransferase activity"/>
    <property type="evidence" value="ECO:0007669"/>
    <property type="project" value="TreeGrafter"/>
</dbReference>
<accession>A0A978V2J1</accession>